<evidence type="ECO:0000256" key="1">
    <source>
        <dbReference type="SAM" id="Phobius"/>
    </source>
</evidence>
<sequence length="185" mass="20983">MGLGGSETGRILGFSIVFIACLVIAFLLSLFLLEGYHCSMYWAGTHHDFQRSKTRTPFCIVCNFMRIAHLYIPWSELVNFPFCIIFFDFSIVYCFFLLHFLVLAFWGDTLDGWSFVRLFVLSHVYYRFLFEVLLGCLATGTSEFELEGATGTEGQLGHRCMGWMGNRCICSGRGVQSFCSSSPMG</sequence>
<accession>A0A3N4JLT5</accession>
<protein>
    <submittedName>
        <fullName evidence="2">Uncharacterized protein</fullName>
    </submittedName>
</protein>
<feature type="transmembrane region" description="Helical" evidence="1">
    <location>
        <begin position="118"/>
        <end position="140"/>
    </location>
</feature>
<organism evidence="2 3">
    <name type="scientific">Choiromyces venosus 120613-1</name>
    <dbReference type="NCBI Taxonomy" id="1336337"/>
    <lineage>
        <taxon>Eukaryota</taxon>
        <taxon>Fungi</taxon>
        <taxon>Dikarya</taxon>
        <taxon>Ascomycota</taxon>
        <taxon>Pezizomycotina</taxon>
        <taxon>Pezizomycetes</taxon>
        <taxon>Pezizales</taxon>
        <taxon>Tuberaceae</taxon>
        <taxon>Choiromyces</taxon>
    </lineage>
</organism>
<keyword evidence="1" id="KW-0472">Membrane</keyword>
<name>A0A3N4JLT5_9PEZI</name>
<dbReference type="EMBL" id="ML120432">
    <property type="protein sequence ID" value="RPA94854.1"/>
    <property type="molecule type" value="Genomic_DNA"/>
</dbReference>
<dbReference type="Proteomes" id="UP000276215">
    <property type="component" value="Unassembled WGS sequence"/>
</dbReference>
<feature type="transmembrane region" description="Helical" evidence="1">
    <location>
        <begin position="12"/>
        <end position="33"/>
    </location>
</feature>
<keyword evidence="1" id="KW-1133">Transmembrane helix</keyword>
<proteinExistence type="predicted"/>
<evidence type="ECO:0000313" key="2">
    <source>
        <dbReference type="EMBL" id="RPA94854.1"/>
    </source>
</evidence>
<feature type="transmembrane region" description="Helical" evidence="1">
    <location>
        <begin position="78"/>
        <end position="106"/>
    </location>
</feature>
<dbReference type="AlphaFoldDB" id="A0A3N4JLT5"/>
<evidence type="ECO:0000313" key="3">
    <source>
        <dbReference type="Proteomes" id="UP000276215"/>
    </source>
</evidence>
<reference evidence="2 3" key="1">
    <citation type="journal article" date="2018" name="Nat. Ecol. Evol.">
        <title>Pezizomycetes genomes reveal the molecular basis of ectomycorrhizal truffle lifestyle.</title>
        <authorList>
            <person name="Murat C."/>
            <person name="Payen T."/>
            <person name="Noel B."/>
            <person name="Kuo A."/>
            <person name="Morin E."/>
            <person name="Chen J."/>
            <person name="Kohler A."/>
            <person name="Krizsan K."/>
            <person name="Balestrini R."/>
            <person name="Da Silva C."/>
            <person name="Montanini B."/>
            <person name="Hainaut M."/>
            <person name="Levati E."/>
            <person name="Barry K.W."/>
            <person name="Belfiori B."/>
            <person name="Cichocki N."/>
            <person name="Clum A."/>
            <person name="Dockter R.B."/>
            <person name="Fauchery L."/>
            <person name="Guy J."/>
            <person name="Iotti M."/>
            <person name="Le Tacon F."/>
            <person name="Lindquist E.A."/>
            <person name="Lipzen A."/>
            <person name="Malagnac F."/>
            <person name="Mello A."/>
            <person name="Molinier V."/>
            <person name="Miyauchi S."/>
            <person name="Poulain J."/>
            <person name="Riccioni C."/>
            <person name="Rubini A."/>
            <person name="Sitrit Y."/>
            <person name="Splivallo R."/>
            <person name="Traeger S."/>
            <person name="Wang M."/>
            <person name="Zifcakova L."/>
            <person name="Wipf D."/>
            <person name="Zambonelli A."/>
            <person name="Paolocci F."/>
            <person name="Nowrousian M."/>
            <person name="Ottonello S."/>
            <person name="Baldrian P."/>
            <person name="Spatafora J.W."/>
            <person name="Henrissat B."/>
            <person name="Nagy L.G."/>
            <person name="Aury J.M."/>
            <person name="Wincker P."/>
            <person name="Grigoriev I.V."/>
            <person name="Bonfante P."/>
            <person name="Martin F.M."/>
        </authorList>
    </citation>
    <scope>NUCLEOTIDE SEQUENCE [LARGE SCALE GENOMIC DNA]</scope>
    <source>
        <strain evidence="2 3">120613-1</strain>
    </source>
</reference>
<gene>
    <name evidence="2" type="ORF">L873DRAFT_1386887</name>
</gene>
<keyword evidence="1" id="KW-0812">Transmembrane</keyword>
<keyword evidence="3" id="KW-1185">Reference proteome</keyword>